<dbReference type="EMBL" id="VZCB01000046">
    <property type="protein sequence ID" value="MQN80372.1"/>
    <property type="molecule type" value="Genomic_DNA"/>
</dbReference>
<reference evidence="1 2" key="1">
    <citation type="submission" date="2019-09" db="EMBL/GenBank/DDBJ databases">
        <title>Distinct polysaccharide growth profiles of human intestinal Prevotella copri isolates.</title>
        <authorList>
            <person name="Fehlner-Peach H."/>
            <person name="Magnabosco C."/>
            <person name="Raghavan V."/>
            <person name="Scher J.U."/>
            <person name="Tett A."/>
            <person name="Cox L.M."/>
            <person name="Gottsegen C."/>
            <person name="Watters A."/>
            <person name="Wiltshire- Gordon J.D."/>
            <person name="Segata N."/>
            <person name="Bonneau R."/>
            <person name="Littman D.R."/>
        </authorList>
    </citation>
    <scope>NUCLEOTIDE SEQUENCE [LARGE SCALE GENOMIC DNA]</scope>
    <source>
        <strain evidence="2">iA622</strain>
    </source>
</reference>
<dbReference type="Proteomes" id="UP000480425">
    <property type="component" value="Unassembled WGS sequence"/>
</dbReference>
<dbReference type="OrthoDB" id="1081739at2"/>
<dbReference type="AlphaFoldDB" id="A0A6G1TYI9"/>
<dbReference type="RefSeq" id="WP_153122801.1">
    <property type="nucleotide sequence ID" value="NZ_CP152352.1"/>
</dbReference>
<accession>A0A6G1TYI9</accession>
<sequence length="128" mass="14730">MKKILYVLTLGFVLALTSCGDQYKAKSLVKDFLDENLATDNDCSYERFSNLTPTAMIDIDKVKSMRKEMSTLPYIKKDISYNDNAITDTLLYIRATYKLTDKDGKQQELTQTFYMDKALTHVVAFKQN</sequence>
<proteinExistence type="predicted"/>
<evidence type="ECO:0000313" key="2">
    <source>
        <dbReference type="Proteomes" id="UP000480425"/>
    </source>
</evidence>
<name>A0A6G1TYI9_9BACT</name>
<comment type="caution">
    <text evidence="1">The sequence shown here is derived from an EMBL/GenBank/DDBJ whole genome shotgun (WGS) entry which is preliminary data.</text>
</comment>
<organism evidence="1 2">
    <name type="scientific">Segatella copri</name>
    <dbReference type="NCBI Taxonomy" id="165179"/>
    <lineage>
        <taxon>Bacteria</taxon>
        <taxon>Pseudomonadati</taxon>
        <taxon>Bacteroidota</taxon>
        <taxon>Bacteroidia</taxon>
        <taxon>Bacteroidales</taxon>
        <taxon>Prevotellaceae</taxon>
        <taxon>Segatella</taxon>
    </lineage>
</organism>
<evidence type="ECO:0000313" key="1">
    <source>
        <dbReference type="EMBL" id="MQN80372.1"/>
    </source>
</evidence>
<protein>
    <submittedName>
        <fullName evidence="1">Uncharacterized protein</fullName>
    </submittedName>
</protein>
<gene>
    <name evidence="1" type="ORF">F7D73_05300</name>
</gene>
<dbReference type="PROSITE" id="PS51257">
    <property type="entry name" value="PROKAR_LIPOPROTEIN"/>
    <property type="match status" value="1"/>
</dbReference>